<feature type="domain" description="Isochorismatase-like" evidence="4">
    <location>
        <begin position="251"/>
        <end position="328"/>
    </location>
</feature>
<dbReference type="Proteomes" id="UP000310421">
    <property type="component" value="Unassembled WGS sequence"/>
</dbReference>
<dbReference type="PANTHER" id="PTHR43540:SF9">
    <property type="entry name" value="FAMILY HYDROLASE, PUTATIVE (AFU_ORTHOLOGUE AFUA_2G08700)-RELATED"/>
    <property type="match status" value="1"/>
</dbReference>
<protein>
    <submittedName>
        <fullName evidence="5">Isochorismatase hydrolase</fullName>
    </submittedName>
</protein>
<gene>
    <name evidence="5" type="ORF">D6D20_08086</name>
</gene>
<dbReference type="GO" id="GO:0016787">
    <property type="term" value="F:hydrolase activity"/>
    <property type="evidence" value="ECO:0007669"/>
    <property type="project" value="UniProtKB-KW"/>
</dbReference>
<dbReference type="InterPro" id="IPR036380">
    <property type="entry name" value="Isochorismatase-like_sf"/>
</dbReference>
<evidence type="ECO:0000256" key="1">
    <source>
        <dbReference type="ARBA" id="ARBA00006336"/>
    </source>
</evidence>
<comment type="caution">
    <text evidence="5">The sequence shown here is derived from an EMBL/GenBank/DDBJ whole genome shotgun (WGS) entry which is preliminary data.</text>
</comment>
<proteinExistence type="inferred from homology"/>
<dbReference type="CDD" id="cd00431">
    <property type="entry name" value="cysteine_hydrolases"/>
    <property type="match status" value="1"/>
</dbReference>
<dbReference type="InterPro" id="IPR000868">
    <property type="entry name" value="Isochorismatase-like_dom"/>
</dbReference>
<dbReference type="EMBL" id="QZAN01000123">
    <property type="protein sequence ID" value="THW57293.1"/>
    <property type="molecule type" value="Genomic_DNA"/>
</dbReference>
<dbReference type="InterPro" id="IPR050272">
    <property type="entry name" value="Isochorismatase-like_hydrls"/>
</dbReference>
<keyword evidence="2 5" id="KW-0378">Hydrolase</keyword>
<sequence>MEDKRYSTNHFSPSTYTYSTSVIMGKERQAVIGNAKNFWLHSSKQNRFDLTHPESPSSEPISPRLDLTTSNTPITLDPKKTALVIIDMQNFFLSEGFGRKKGAGHTATKNLEQFAIPAARKAGIQVIWLNWGLTDEDLDVMPPAIKRAFGFEAIVDDEDEEVEAETAEGDVFREQDGEAGTPKAQPQDTVVLENGKDKRIYKGLGSWCGEVKLADGSTVDAGNLLMRDAWNSALYPPLDIMYTEGLNLPSNPDIWIHKDRMSGMWGARTDCEDFLQKQGIKSLLFAGVNTDQCVSGTFTDAFSKGYDCVMLRDACGTTSPEFSQQCIEFNAAKSWGFVATCEDLAKGVDDMVGQ</sequence>
<feature type="domain" description="Isochorismatase-like" evidence="4">
    <location>
        <begin position="81"/>
        <end position="187"/>
    </location>
</feature>
<organism evidence="5 6">
    <name type="scientific">Aureobasidium pullulans</name>
    <name type="common">Black yeast</name>
    <name type="synonym">Pullularia pullulans</name>
    <dbReference type="NCBI Taxonomy" id="5580"/>
    <lineage>
        <taxon>Eukaryota</taxon>
        <taxon>Fungi</taxon>
        <taxon>Dikarya</taxon>
        <taxon>Ascomycota</taxon>
        <taxon>Pezizomycotina</taxon>
        <taxon>Dothideomycetes</taxon>
        <taxon>Dothideomycetidae</taxon>
        <taxon>Dothideales</taxon>
        <taxon>Saccotheciaceae</taxon>
        <taxon>Aureobasidium</taxon>
    </lineage>
</organism>
<dbReference type="Gene3D" id="3.40.50.850">
    <property type="entry name" value="Isochorismatase-like"/>
    <property type="match status" value="1"/>
</dbReference>
<feature type="compositionally biased region" description="Low complexity" evidence="3">
    <location>
        <begin position="53"/>
        <end position="63"/>
    </location>
</feature>
<feature type="region of interest" description="Disordered" evidence="3">
    <location>
        <begin position="49"/>
        <end position="72"/>
    </location>
</feature>
<name>A0A4S8YTL8_AURPU</name>
<dbReference type="SUPFAM" id="SSF52499">
    <property type="entry name" value="Isochorismatase-like hydrolases"/>
    <property type="match status" value="1"/>
</dbReference>
<reference evidence="5 6" key="1">
    <citation type="submission" date="2018-10" db="EMBL/GenBank/DDBJ databases">
        <title>Fifty Aureobasidium pullulans genomes reveal a recombining polyextremotolerant generalist.</title>
        <authorList>
            <person name="Gostincar C."/>
            <person name="Turk M."/>
            <person name="Zajc J."/>
            <person name="Gunde-Cimerman N."/>
        </authorList>
    </citation>
    <scope>NUCLEOTIDE SEQUENCE [LARGE SCALE GENOMIC DNA]</scope>
    <source>
        <strain evidence="5 6">EXF-10751</strain>
    </source>
</reference>
<evidence type="ECO:0000256" key="2">
    <source>
        <dbReference type="ARBA" id="ARBA00022801"/>
    </source>
</evidence>
<dbReference type="PANTHER" id="PTHR43540">
    <property type="entry name" value="PEROXYUREIDOACRYLATE/UREIDOACRYLATE AMIDOHYDROLASE-RELATED"/>
    <property type="match status" value="1"/>
</dbReference>
<dbReference type="Pfam" id="PF00857">
    <property type="entry name" value="Isochorismatase"/>
    <property type="match status" value="2"/>
</dbReference>
<evidence type="ECO:0000313" key="5">
    <source>
        <dbReference type="EMBL" id="THW57293.1"/>
    </source>
</evidence>
<evidence type="ECO:0000256" key="3">
    <source>
        <dbReference type="SAM" id="MobiDB-lite"/>
    </source>
</evidence>
<evidence type="ECO:0000259" key="4">
    <source>
        <dbReference type="Pfam" id="PF00857"/>
    </source>
</evidence>
<accession>A0A4S8YTL8</accession>
<evidence type="ECO:0000313" key="6">
    <source>
        <dbReference type="Proteomes" id="UP000310421"/>
    </source>
</evidence>
<dbReference type="AlphaFoldDB" id="A0A4S8YTL8"/>
<comment type="similarity">
    <text evidence="1">Belongs to the isochorismatase family.</text>
</comment>